<reference evidence="1 2" key="1">
    <citation type="submission" date="2015-04" db="EMBL/GenBank/DDBJ databases">
        <title>Lasius niger genome sequencing.</title>
        <authorList>
            <person name="Konorov E.A."/>
            <person name="Nikitin M.A."/>
            <person name="Kirill M.V."/>
            <person name="Chang P."/>
        </authorList>
    </citation>
    <scope>NUCLEOTIDE SEQUENCE [LARGE SCALE GENOMIC DNA]</scope>
    <source>
        <tissue evidence="1">Whole</tissue>
    </source>
</reference>
<dbReference type="Gene3D" id="2.40.70.10">
    <property type="entry name" value="Acid Proteases"/>
    <property type="match status" value="1"/>
</dbReference>
<evidence type="ECO:0000313" key="1">
    <source>
        <dbReference type="EMBL" id="KMQ87137.1"/>
    </source>
</evidence>
<dbReference type="CDD" id="cd00303">
    <property type="entry name" value="retropepsin_like"/>
    <property type="match status" value="1"/>
</dbReference>
<dbReference type="Proteomes" id="UP000036403">
    <property type="component" value="Unassembled WGS sequence"/>
</dbReference>
<organism evidence="1 2">
    <name type="scientific">Lasius niger</name>
    <name type="common">Black garden ant</name>
    <dbReference type="NCBI Taxonomy" id="67767"/>
    <lineage>
        <taxon>Eukaryota</taxon>
        <taxon>Metazoa</taxon>
        <taxon>Ecdysozoa</taxon>
        <taxon>Arthropoda</taxon>
        <taxon>Hexapoda</taxon>
        <taxon>Insecta</taxon>
        <taxon>Pterygota</taxon>
        <taxon>Neoptera</taxon>
        <taxon>Endopterygota</taxon>
        <taxon>Hymenoptera</taxon>
        <taxon>Apocrita</taxon>
        <taxon>Aculeata</taxon>
        <taxon>Formicoidea</taxon>
        <taxon>Formicidae</taxon>
        <taxon>Formicinae</taxon>
        <taxon>Lasius</taxon>
        <taxon>Lasius</taxon>
    </lineage>
</organism>
<dbReference type="PaxDb" id="67767-A0A0J7KA00"/>
<keyword evidence="2" id="KW-1185">Reference proteome</keyword>
<dbReference type="InterPro" id="IPR021109">
    <property type="entry name" value="Peptidase_aspartic_dom_sf"/>
</dbReference>
<sequence length="243" mass="27648">MSWMNLKMNQRCRVTKIELSDQNRLEIFPDKPLHLSSIIDKSTDTANPATIIQSASCNLLKDWKPPFLPPHAVHHLTERRVYCGEVKKPTKVVKIPVEISVFGEKIRGIIDSDSERSFLSESAYNRIKDFQVQTLTPNTSSEMGVRLGDRSVVKTLGGTGFIIDIDDVYGPQWFSALPELSGDLILGMDFWLTFKVIIDSFFRTWNLAGSGYTFPLSRRFILPVKLQILTVNQAQRLKEFLDV</sequence>
<dbReference type="OrthoDB" id="7708474at2759"/>
<gene>
    <name evidence="1" type="ORF">RF55_13676</name>
</gene>
<protein>
    <submittedName>
        <fullName evidence="1">Uncharacterized protein</fullName>
    </submittedName>
</protein>
<dbReference type="EMBL" id="LBMM01010942">
    <property type="protein sequence ID" value="KMQ87137.1"/>
    <property type="molecule type" value="Genomic_DNA"/>
</dbReference>
<comment type="caution">
    <text evidence="1">The sequence shown here is derived from an EMBL/GenBank/DDBJ whole genome shotgun (WGS) entry which is preliminary data.</text>
</comment>
<proteinExistence type="predicted"/>
<accession>A0A0J7KA00</accession>
<name>A0A0J7KA00_LASNI</name>
<evidence type="ECO:0000313" key="2">
    <source>
        <dbReference type="Proteomes" id="UP000036403"/>
    </source>
</evidence>
<dbReference type="AlphaFoldDB" id="A0A0J7KA00"/>